<feature type="transmembrane region" description="Helical" evidence="1">
    <location>
        <begin position="32"/>
        <end position="55"/>
    </location>
</feature>
<proteinExistence type="predicted"/>
<evidence type="ECO:0000313" key="2">
    <source>
        <dbReference type="EMBL" id="GJE73693.1"/>
    </source>
</evidence>
<dbReference type="EMBL" id="BPRE01000001">
    <property type="protein sequence ID" value="GJE73693.1"/>
    <property type="molecule type" value="Genomic_DNA"/>
</dbReference>
<dbReference type="Proteomes" id="UP001055093">
    <property type="component" value="Unassembled WGS sequence"/>
</dbReference>
<keyword evidence="3" id="KW-1185">Reference proteome</keyword>
<keyword evidence="1" id="KW-0472">Membrane</keyword>
<organism evidence="2 3">
    <name type="scientific">Methylorubrum suomiense</name>
    <dbReference type="NCBI Taxonomy" id="144191"/>
    <lineage>
        <taxon>Bacteria</taxon>
        <taxon>Pseudomonadati</taxon>
        <taxon>Pseudomonadota</taxon>
        <taxon>Alphaproteobacteria</taxon>
        <taxon>Hyphomicrobiales</taxon>
        <taxon>Methylobacteriaceae</taxon>
        <taxon>Methylorubrum</taxon>
    </lineage>
</organism>
<reference evidence="2" key="1">
    <citation type="journal article" date="2021" name="Front. Microbiol.">
        <title>Comprehensive Comparative Genomics and Phenotyping of Methylobacterium Species.</title>
        <authorList>
            <person name="Alessa O."/>
            <person name="Ogura Y."/>
            <person name="Fujitani Y."/>
            <person name="Takami H."/>
            <person name="Hayashi T."/>
            <person name="Sahin N."/>
            <person name="Tani A."/>
        </authorList>
    </citation>
    <scope>NUCLEOTIDE SEQUENCE</scope>
    <source>
        <strain evidence="2">DSM 14458</strain>
    </source>
</reference>
<accession>A0ABQ4UNA9</accession>
<dbReference type="RefSeq" id="WP_137831489.1">
    <property type="nucleotide sequence ID" value="NZ_BPRE01000001.1"/>
</dbReference>
<keyword evidence="1" id="KW-0812">Transmembrane</keyword>
<comment type="caution">
    <text evidence="2">The sequence shown here is derived from an EMBL/GenBank/DDBJ whole genome shotgun (WGS) entry which is preliminary data.</text>
</comment>
<sequence>MIELRPRLASGEPPLVIGSVSRPLRDGSLRPLLRGLVFLAAIGLSALGPLAASIVSDARPDAGRHARLAELAR</sequence>
<evidence type="ECO:0000256" key="1">
    <source>
        <dbReference type="SAM" id="Phobius"/>
    </source>
</evidence>
<evidence type="ECO:0008006" key="4">
    <source>
        <dbReference type="Google" id="ProtNLM"/>
    </source>
</evidence>
<keyword evidence="1" id="KW-1133">Transmembrane helix</keyword>
<reference evidence="2" key="2">
    <citation type="submission" date="2021-08" db="EMBL/GenBank/DDBJ databases">
        <authorList>
            <person name="Tani A."/>
            <person name="Ola A."/>
            <person name="Ogura Y."/>
            <person name="Katsura K."/>
            <person name="Hayashi T."/>
        </authorList>
    </citation>
    <scope>NUCLEOTIDE SEQUENCE</scope>
    <source>
        <strain evidence="2">DSM 14458</strain>
    </source>
</reference>
<evidence type="ECO:0000313" key="3">
    <source>
        <dbReference type="Proteomes" id="UP001055093"/>
    </source>
</evidence>
<name>A0ABQ4UNA9_9HYPH</name>
<protein>
    <recommendedName>
        <fullName evidence="4">Two-component sensor histidine kinase</fullName>
    </recommendedName>
</protein>
<gene>
    <name evidence="2" type="ORF">BGCPKDLD_0259</name>
</gene>